<gene>
    <name evidence="3" type="ORF">MEBOL_001108</name>
</gene>
<evidence type="ECO:0000313" key="3">
    <source>
        <dbReference type="EMBL" id="ATB27664.1"/>
    </source>
</evidence>
<sequence length="81" mass="8228">MGKMRLLRCLYLFLLAVGCASPDRGLEEGGADAGVADAGSEAEQDAGGVCDDGYLPAVVDEGFIISHPQVVAAWGASSSNV</sequence>
<evidence type="ECO:0000256" key="1">
    <source>
        <dbReference type="SAM" id="MobiDB-lite"/>
    </source>
</evidence>
<keyword evidence="2" id="KW-0732">Signal</keyword>
<name>A0A250I726_9BACT</name>
<organism evidence="3 4">
    <name type="scientific">Melittangium boletus DSM 14713</name>
    <dbReference type="NCBI Taxonomy" id="1294270"/>
    <lineage>
        <taxon>Bacteria</taxon>
        <taxon>Pseudomonadati</taxon>
        <taxon>Myxococcota</taxon>
        <taxon>Myxococcia</taxon>
        <taxon>Myxococcales</taxon>
        <taxon>Cystobacterineae</taxon>
        <taxon>Archangiaceae</taxon>
        <taxon>Melittangium</taxon>
    </lineage>
</organism>
<feature type="region of interest" description="Disordered" evidence="1">
    <location>
        <begin position="27"/>
        <end position="47"/>
    </location>
</feature>
<dbReference type="KEGG" id="mbd:MEBOL_001108"/>
<dbReference type="PROSITE" id="PS51257">
    <property type="entry name" value="PROKAR_LIPOPROTEIN"/>
    <property type="match status" value="1"/>
</dbReference>
<accession>A0A250I726</accession>
<protein>
    <recommendedName>
        <fullName evidence="5">Lipoprotein</fullName>
    </recommendedName>
</protein>
<feature type="signal peptide" evidence="2">
    <location>
        <begin position="1"/>
        <end position="20"/>
    </location>
</feature>
<reference evidence="3 4" key="1">
    <citation type="submission" date="2017-06" db="EMBL/GenBank/DDBJ databases">
        <authorList>
            <person name="Kim H.J."/>
            <person name="Triplett B.A."/>
        </authorList>
    </citation>
    <scope>NUCLEOTIDE SEQUENCE [LARGE SCALE GENOMIC DNA]</scope>
    <source>
        <strain evidence="3 4">DSM 14713</strain>
    </source>
</reference>
<proteinExistence type="predicted"/>
<feature type="chain" id="PRO_5013372568" description="Lipoprotein" evidence="2">
    <location>
        <begin position="21"/>
        <end position="81"/>
    </location>
</feature>
<dbReference type="Proteomes" id="UP000217289">
    <property type="component" value="Chromosome"/>
</dbReference>
<evidence type="ECO:0000313" key="4">
    <source>
        <dbReference type="Proteomes" id="UP000217289"/>
    </source>
</evidence>
<dbReference type="AlphaFoldDB" id="A0A250I726"/>
<keyword evidence="4" id="KW-1185">Reference proteome</keyword>
<evidence type="ECO:0008006" key="5">
    <source>
        <dbReference type="Google" id="ProtNLM"/>
    </source>
</evidence>
<evidence type="ECO:0000256" key="2">
    <source>
        <dbReference type="SAM" id="SignalP"/>
    </source>
</evidence>
<dbReference type="EMBL" id="CP022163">
    <property type="protein sequence ID" value="ATB27664.1"/>
    <property type="molecule type" value="Genomic_DNA"/>
</dbReference>
<dbReference type="RefSeq" id="WP_157774780.1">
    <property type="nucleotide sequence ID" value="NZ_CP022163.1"/>
</dbReference>